<protein>
    <submittedName>
        <fullName evidence="1">Uncharacterized protein</fullName>
    </submittedName>
</protein>
<evidence type="ECO:0000313" key="1">
    <source>
        <dbReference type="EMBL" id="CEG35960.1"/>
    </source>
</evidence>
<dbReference type="EMBL" id="CCYD01000109">
    <property type="protein sequence ID" value="CEG35960.1"/>
    <property type="molecule type" value="Genomic_DNA"/>
</dbReference>
<dbReference type="RefSeq" id="XP_024572329.1">
    <property type="nucleotide sequence ID" value="XM_024729980.1"/>
</dbReference>
<dbReference type="GeneID" id="36395338"/>
<evidence type="ECO:0000313" key="2">
    <source>
        <dbReference type="Proteomes" id="UP000054928"/>
    </source>
</evidence>
<organism evidence="1 2">
    <name type="scientific">Plasmopara halstedii</name>
    <name type="common">Downy mildew of sunflower</name>
    <dbReference type="NCBI Taxonomy" id="4781"/>
    <lineage>
        <taxon>Eukaryota</taxon>
        <taxon>Sar</taxon>
        <taxon>Stramenopiles</taxon>
        <taxon>Oomycota</taxon>
        <taxon>Peronosporomycetes</taxon>
        <taxon>Peronosporales</taxon>
        <taxon>Peronosporaceae</taxon>
        <taxon>Plasmopara</taxon>
    </lineage>
</organism>
<proteinExistence type="predicted"/>
<dbReference type="AlphaFoldDB" id="A0A0P1A6X3"/>
<sequence length="54" mass="6056">MHTEYDRVVFVVLQYVMSGIGGQNGADNVKNEVFYFTDSTSQSLRIPTEVSLVL</sequence>
<name>A0A0P1A6X3_PLAHL</name>
<reference evidence="2" key="1">
    <citation type="submission" date="2014-09" db="EMBL/GenBank/DDBJ databases">
        <authorList>
            <person name="Sharma Rahul"/>
            <person name="Thines Marco"/>
        </authorList>
    </citation>
    <scope>NUCLEOTIDE SEQUENCE [LARGE SCALE GENOMIC DNA]</scope>
</reference>
<dbReference type="Proteomes" id="UP000054928">
    <property type="component" value="Unassembled WGS sequence"/>
</dbReference>
<keyword evidence="2" id="KW-1185">Reference proteome</keyword>
<accession>A0A0P1A6X3</accession>